<dbReference type="Proteomes" id="UP000009286">
    <property type="component" value="Chromosome"/>
</dbReference>
<dbReference type="KEGG" id="mai:MICA_1835"/>
<evidence type="ECO:0000313" key="2">
    <source>
        <dbReference type="EMBL" id="AEP10146.1"/>
    </source>
</evidence>
<dbReference type="EMBL" id="CP002382">
    <property type="protein sequence ID" value="AEP10146.1"/>
    <property type="molecule type" value="Genomic_DNA"/>
</dbReference>
<dbReference type="InterPro" id="IPR012334">
    <property type="entry name" value="Pectin_lyas_fold"/>
</dbReference>
<sequence>MPSDHIKIPAIEPIVRSIADGVQDTFTYNFPLFASEDMVVSLNGAAQAYGFTVNGAGNTDGGTVVFDTAPASGVIVTLERRLPLERLTDFIEGGDFSARAINTELDMLMAGLQQVDRMQGQMLRYGDHETPGDIILPSRAQRANRALGFNEDGDPIAVSLEGSMAAPDFTATGTGAETRSSADKLGDLVSVKDFGAVGDGLADDTLAFQNALAAHDYVFVPSGTYLISNTVQVKNRKSLIGAGQKSVIQAINNSFVAVECPAGYTNIQHLRIEGGSVGLRLIGVDGPCVQNAVADVTIWLSTIGLQLDGGSDTNKPCYWNNFTRVLVAQPGTHGIHLTLSGGGDTPNANRFQSCRVYSLGADMTGAGIYVEHGSFNNSFVDCEANVKGTAAACVRMGAGSNKTLLVNLFTESNNGVPNVQIDAGSEETAIINLSAQSDGAAIYDLSGGNYDAVNAGWPDKNRLRKTSVTDLKATLLRHDTEFIDTPGTTQLDLSHSVHLVNATSGAIRVDLPNAGDAPGVVMVVKKLDDTSNIVTIGEDDGNGPDGTTLQLGGRYDYAEMISNGAAWSIISSNRMAGNTRYYDGSGTYDIDMAVDVYLLSSYGGVLTARLPPANAAKAVGRSVTIKKVDSSANAVMVSEQGGSGPDQYTQPLSGQYDAITVTSNGSQWYIVSKFT</sequence>
<protein>
    <recommendedName>
        <fullName evidence="1">Rhamnogalacturonase A/B/Epimerase-like pectate lyase domain-containing protein</fullName>
    </recommendedName>
</protein>
<dbReference type="InterPro" id="IPR011050">
    <property type="entry name" value="Pectin_lyase_fold/virulence"/>
</dbReference>
<proteinExistence type="predicted"/>
<feature type="domain" description="Rhamnogalacturonase A/B/Epimerase-like pectate lyase" evidence="1">
    <location>
        <begin position="189"/>
        <end position="253"/>
    </location>
</feature>
<dbReference type="SUPFAM" id="SSF51126">
    <property type="entry name" value="Pectin lyase-like"/>
    <property type="match status" value="1"/>
</dbReference>
<evidence type="ECO:0000259" key="1">
    <source>
        <dbReference type="Pfam" id="PF12708"/>
    </source>
</evidence>
<reference evidence="2 3" key="1">
    <citation type="journal article" date="2011" name="BMC Genomics">
        <title>Genomic insights into an obligate epibiotic bacterial predator: Micavibrio aeruginosavorus ARL-13.</title>
        <authorList>
            <person name="Wang Z."/>
            <person name="Kadouri D."/>
            <person name="Wu M."/>
        </authorList>
    </citation>
    <scope>NUCLEOTIDE SEQUENCE [LARGE SCALE GENOMIC DNA]</scope>
    <source>
        <strain evidence="2 3">ARL-13</strain>
    </source>
</reference>
<dbReference type="Gene3D" id="2.160.20.10">
    <property type="entry name" value="Single-stranded right-handed beta-helix, Pectin lyase-like"/>
    <property type="match status" value="1"/>
</dbReference>
<accession>G2KT01</accession>
<dbReference type="AlphaFoldDB" id="G2KT01"/>
<dbReference type="Pfam" id="PF12708">
    <property type="entry name" value="Pect-lyase_RHGA_epim"/>
    <property type="match status" value="1"/>
</dbReference>
<gene>
    <name evidence="2" type="ordered locus">MICA_1835</name>
</gene>
<organism evidence="2 3">
    <name type="scientific">Micavibrio aeruginosavorus (strain ARL-13)</name>
    <dbReference type="NCBI Taxonomy" id="856793"/>
    <lineage>
        <taxon>Bacteria</taxon>
        <taxon>Pseudomonadati</taxon>
        <taxon>Bdellovibrionota</taxon>
        <taxon>Bdellovibrionia</taxon>
        <taxon>Bdellovibrionales</taxon>
        <taxon>Pseudobdellovibrionaceae</taxon>
        <taxon>Micavibrio</taxon>
    </lineage>
</organism>
<dbReference type="RefSeq" id="WP_014103369.1">
    <property type="nucleotide sequence ID" value="NC_016026.1"/>
</dbReference>
<name>G2KT01_MICAA</name>
<dbReference type="eggNOG" id="COG5434">
    <property type="taxonomic scope" value="Bacteria"/>
</dbReference>
<keyword evidence="3" id="KW-1185">Reference proteome</keyword>
<dbReference type="STRING" id="856793.MICA_1835"/>
<evidence type="ECO:0000313" key="3">
    <source>
        <dbReference type="Proteomes" id="UP000009286"/>
    </source>
</evidence>
<dbReference type="OrthoDB" id="5461292at2"/>
<dbReference type="InterPro" id="IPR024535">
    <property type="entry name" value="RHGA/B-epi-like_pectate_lyase"/>
</dbReference>
<dbReference type="HOGENOM" id="CLU_406998_0_0_5"/>